<dbReference type="Proteomes" id="UP000249056">
    <property type="component" value="Unassembled WGS sequence"/>
</dbReference>
<feature type="compositionally biased region" description="Polar residues" evidence="1">
    <location>
        <begin position="176"/>
        <end position="187"/>
    </location>
</feature>
<feature type="region of interest" description="Disordered" evidence="1">
    <location>
        <begin position="155"/>
        <end position="187"/>
    </location>
</feature>
<organism evidence="2 3">
    <name type="scientific">Monilinia fructigena</name>
    <dbReference type="NCBI Taxonomy" id="38457"/>
    <lineage>
        <taxon>Eukaryota</taxon>
        <taxon>Fungi</taxon>
        <taxon>Dikarya</taxon>
        <taxon>Ascomycota</taxon>
        <taxon>Pezizomycotina</taxon>
        <taxon>Leotiomycetes</taxon>
        <taxon>Helotiales</taxon>
        <taxon>Sclerotiniaceae</taxon>
        <taxon>Monilinia</taxon>
    </lineage>
</organism>
<dbReference type="PANTHER" id="PTHR47829">
    <property type="entry name" value="HYDROLASE, PUTATIVE (AFU_ORTHOLOGUE AFUA_1G12880)-RELATED"/>
    <property type="match status" value="1"/>
</dbReference>
<dbReference type="OrthoDB" id="1694274at2759"/>
<evidence type="ECO:0000313" key="3">
    <source>
        <dbReference type="Proteomes" id="UP000249056"/>
    </source>
</evidence>
<accession>A0A395IEN1</accession>
<evidence type="ECO:0000313" key="2">
    <source>
        <dbReference type="EMBL" id="RAL58621.1"/>
    </source>
</evidence>
<protein>
    <submittedName>
        <fullName evidence="2">Uncharacterized protein</fullName>
    </submittedName>
</protein>
<dbReference type="PANTHER" id="PTHR47829:SF1">
    <property type="entry name" value="HAD FAMILY PHOSPHATASE"/>
    <property type="match status" value="1"/>
</dbReference>
<evidence type="ECO:0000256" key="1">
    <source>
        <dbReference type="SAM" id="MobiDB-lite"/>
    </source>
</evidence>
<gene>
    <name evidence="2" type="ORF">DID88_003541</name>
</gene>
<keyword evidence="3" id="KW-1185">Reference proteome</keyword>
<dbReference type="AlphaFoldDB" id="A0A395IEN1"/>
<sequence>MSQEDYHINFVLESIETIMSSEKQPKVILFDIGGVCVLSPMQAILDFERANNIPPGWVNYSISRNKPNGFWHRLERGEINLDQSFFSGFTSDLHNPSFWSTFYKSIREKHSLPAEVPPIPQIDGEALFWSMMDHSRSLILGASISVFISHTPNFTLQSQRPNPQPPTNPEKGCTPASKTCTPPKNTP</sequence>
<dbReference type="InterPro" id="IPR052898">
    <property type="entry name" value="ACAD10-like"/>
</dbReference>
<proteinExistence type="predicted"/>
<reference evidence="2 3" key="1">
    <citation type="submission" date="2018-06" db="EMBL/GenBank/DDBJ databases">
        <title>Genome Sequence of the Brown Rot Fungal Pathogen Monilinia fructigena.</title>
        <authorList>
            <person name="Landi L."/>
            <person name="De Miccolis Angelini R.M."/>
            <person name="Pollastro S."/>
            <person name="Abate D."/>
            <person name="Faretra F."/>
            <person name="Romanazzi G."/>
        </authorList>
    </citation>
    <scope>NUCLEOTIDE SEQUENCE [LARGE SCALE GENOMIC DNA]</scope>
    <source>
        <strain evidence="2 3">Mfrg269</strain>
    </source>
</reference>
<dbReference type="EMBL" id="QKRW01000074">
    <property type="protein sequence ID" value="RAL58621.1"/>
    <property type="molecule type" value="Genomic_DNA"/>
</dbReference>
<name>A0A395IEN1_9HELO</name>
<dbReference type="InterPro" id="IPR023214">
    <property type="entry name" value="HAD_sf"/>
</dbReference>
<comment type="caution">
    <text evidence="2">The sequence shown here is derived from an EMBL/GenBank/DDBJ whole genome shotgun (WGS) entry which is preliminary data.</text>
</comment>
<dbReference type="Gene3D" id="3.40.50.1000">
    <property type="entry name" value="HAD superfamily/HAD-like"/>
    <property type="match status" value="1"/>
</dbReference>